<dbReference type="Proteomes" id="UP000011223">
    <property type="component" value="Unassembled WGS sequence"/>
</dbReference>
<dbReference type="PROSITE" id="PS51900">
    <property type="entry name" value="CB"/>
    <property type="match status" value="1"/>
</dbReference>
<protein>
    <submittedName>
        <fullName evidence="4">Integrase</fullName>
    </submittedName>
</protein>
<dbReference type="RefSeq" id="WP_002542638.1">
    <property type="nucleotide sequence ID" value="NZ_ANFM02000071.1"/>
</dbReference>
<gene>
    <name evidence="4" type="ORF">D515_04667</name>
</gene>
<reference evidence="4 5" key="1">
    <citation type="journal article" date="2014" name="PLoS ONE">
        <title>Grimontia indica AK16(T), sp. nov., Isolated from a Seawater Sample Reports the Presence of Pathogenic Genes Similar to Vibrio Genus.</title>
        <authorList>
            <person name="Singh A."/>
            <person name="Vaidya B."/>
            <person name="Khatri I."/>
            <person name="Srinivas T.N."/>
            <person name="Subramanian S."/>
            <person name="Korpole S."/>
            <person name="Pinnaka A.K."/>
        </authorList>
    </citation>
    <scope>NUCLEOTIDE SEQUENCE [LARGE SCALE GENOMIC DNA]</scope>
    <source>
        <strain evidence="4 5">AK16</strain>
    </source>
</reference>
<proteinExistence type="predicted"/>
<dbReference type="InterPro" id="IPR044068">
    <property type="entry name" value="CB"/>
</dbReference>
<evidence type="ECO:0000259" key="3">
    <source>
        <dbReference type="PROSITE" id="PS51900"/>
    </source>
</evidence>
<dbReference type="AlphaFoldDB" id="R1GLP5"/>
<accession>R1GLP5</accession>
<evidence type="ECO:0000313" key="4">
    <source>
        <dbReference type="EMBL" id="EOD77083.1"/>
    </source>
</evidence>
<organism evidence="4 5">
    <name type="scientific">Grimontia indica</name>
    <dbReference type="NCBI Taxonomy" id="1056512"/>
    <lineage>
        <taxon>Bacteria</taxon>
        <taxon>Pseudomonadati</taxon>
        <taxon>Pseudomonadota</taxon>
        <taxon>Gammaproteobacteria</taxon>
        <taxon>Vibrionales</taxon>
        <taxon>Vibrionaceae</taxon>
        <taxon>Grimontia</taxon>
    </lineage>
</organism>
<keyword evidence="2" id="KW-0238">DNA-binding</keyword>
<name>R1GLP5_9GAMM</name>
<evidence type="ECO:0000313" key="5">
    <source>
        <dbReference type="Proteomes" id="UP000011223"/>
    </source>
</evidence>
<keyword evidence="5" id="KW-1185">Reference proteome</keyword>
<evidence type="ECO:0000256" key="2">
    <source>
        <dbReference type="PROSITE-ProRule" id="PRU01248"/>
    </source>
</evidence>
<keyword evidence="1" id="KW-0229">DNA integration</keyword>
<dbReference type="GO" id="GO:0015074">
    <property type="term" value="P:DNA integration"/>
    <property type="evidence" value="ECO:0007669"/>
    <property type="project" value="UniProtKB-KW"/>
</dbReference>
<comment type="caution">
    <text evidence="4">The sequence shown here is derived from an EMBL/GenBank/DDBJ whole genome shotgun (WGS) entry which is preliminary data.</text>
</comment>
<evidence type="ECO:0000256" key="1">
    <source>
        <dbReference type="ARBA" id="ARBA00022908"/>
    </source>
</evidence>
<dbReference type="EMBL" id="ANFM02000071">
    <property type="protein sequence ID" value="EOD77083.1"/>
    <property type="molecule type" value="Genomic_DNA"/>
</dbReference>
<dbReference type="GO" id="GO:0003677">
    <property type="term" value="F:DNA binding"/>
    <property type="evidence" value="ECO:0007669"/>
    <property type="project" value="UniProtKB-UniRule"/>
</dbReference>
<sequence length="168" mass="18668">MYLQKMPSGVFHFRKAMPRDLTGIGYPCHIKISLLTKDRSLAISRNLDIAKIVHELLASSPEASYPTFKSQIDSRVDALRREYSSSGLVRVTAAESGQVHATYSRLCSMQDALDRFIDYKSQAGLRALTVTQLSQRIGHFVAFSGNNVLASITRSHLHAYVRGVVAKN</sequence>
<feature type="domain" description="Core-binding (CB)" evidence="3">
    <location>
        <begin position="107"/>
        <end position="168"/>
    </location>
</feature>